<evidence type="ECO:0000313" key="3">
    <source>
        <dbReference type="Proteomes" id="UP000822688"/>
    </source>
</evidence>
<reference evidence="2" key="1">
    <citation type="submission" date="2020-06" db="EMBL/GenBank/DDBJ databases">
        <title>WGS assembly of Ceratodon purpureus strain R40.</title>
        <authorList>
            <person name="Carey S.B."/>
            <person name="Jenkins J."/>
            <person name="Shu S."/>
            <person name="Lovell J.T."/>
            <person name="Sreedasyam A."/>
            <person name="Maumus F."/>
            <person name="Tiley G.P."/>
            <person name="Fernandez-Pozo N."/>
            <person name="Barry K."/>
            <person name="Chen C."/>
            <person name="Wang M."/>
            <person name="Lipzen A."/>
            <person name="Daum C."/>
            <person name="Saski C.A."/>
            <person name="Payton A.C."/>
            <person name="Mcbreen J.C."/>
            <person name="Conrad R.E."/>
            <person name="Kollar L.M."/>
            <person name="Olsson S."/>
            <person name="Huttunen S."/>
            <person name="Landis J.B."/>
            <person name="Wickett N.J."/>
            <person name="Johnson M.G."/>
            <person name="Rensing S.A."/>
            <person name="Grimwood J."/>
            <person name="Schmutz J."/>
            <person name="Mcdaniel S.F."/>
        </authorList>
    </citation>
    <scope>NUCLEOTIDE SEQUENCE</scope>
    <source>
        <strain evidence="2">R40</strain>
    </source>
</reference>
<organism evidence="2 3">
    <name type="scientific">Ceratodon purpureus</name>
    <name type="common">Fire moss</name>
    <name type="synonym">Dicranum purpureum</name>
    <dbReference type="NCBI Taxonomy" id="3225"/>
    <lineage>
        <taxon>Eukaryota</taxon>
        <taxon>Viridiplantae</taxon>
        <taxon>Streptophyta</taxon>
        <taxon>Embryophyta</taxon>
        <taxon>Bryophyta</taxon>
        <taxon>Bryophytina</taxon>
        <taxon>Bryopsida</taxon>
        <taxon>Dicranidae</taxon>
        <taxon>Pseudoditrichales</taxon>
        <taxon>Ditrichaceae</taxon>
        <taxon>Ceratodon</taxon>
    </lineage>
</organism>
<feature type="signal peptide" evidence="1">
    <location>
        <begin position="1"/>
        <end position="20"/>
    </location>
</feature>
<keyword evidence="1" id="KW-0732">Signal</keyword>
<dbReference type="EMBL" id="CM026426">
    <property type="protein sequence ID" value="KAG0573837.1"/>
    <property type="molecule type" value="Genomic_DNA"/>
</dbReference>
<accession>A0A8T0HSR3</accession>
<evidence type="ECO:0000313" key="2">
    <source>
        <dbReference type="EMBL" id="KAG0573837.1"/>
    </source>
</evidence>
<feature type="chain" id="PRO_5035822554" evidence="1">
    <location>
        <begin position="21"/>
        <end position="54"/>
    </location>
</feature>
<protein>
    <submittedName>
        <fullName evidence="2">Uncharacterized protein</fullName>
    </submittedName>
</protein>
<evidence type="ECO:0000256" key="1">
    <source>
        <dbReference type="SAM" id="SignalP"/>
    </source>
</evidence>
<proteinExistence type="predicted"/>
<dbReference type="Proteomes" id="UP000822688">
    <property type="component" value="Chromosome V"/>
</dbReference>
<gene>
    <name evidence="2" type="ORF">KC19_VG213700</name>
</gene>
<keyword evidence="3" id="KW-1185">Reference proteome</keyword>
<name>A0A8T0HSR3_CERPU</name>
<sequence length="54" mass="6430">MGGCLGFLFIFYFSVDQHRGDCWTYHGGQHFGALHSTHFENTVRNNQREMWFVF</sequence>
<comment type="caution">
    <text evidence="2">The sequence shown here is derived from an EMBL/GenBank/DDBJ whole genome shotgun (WGS) entry which is preliminary data.</text>
</comment>
<dbReference type="AlphaFoldDB" id="A0A8T0HSR3"/>